<evidence type="ECO:0000313" key="5">
    <source>
        <dbReference type="WBParaSite" id="PSU_v2.g19657.t1"/>
    </source>
</evidence>
<reference evidence="5" key="1">
    <citation type="submission" date="2022-11" db="UniProtKB">
        <authorList>
            <consortium name="WormBaseParasite"/>
        </authorList>
    </citation>
    <scope>IDENTIFICATION</scope>
</reference>
<dbReference type="GO" id="GO:0005615">
    <property type="term" value="C:extracellular space"/>
    <property type="evidence" value="ECO:0007669"/>
    <property type="project" value="InterPro"/>
</dbReference>
<evidence type="ECO:0000256" key="2">
    <source>
        <dbReference type="RuleBase" id="RU000411"/>
    </source>
</evidence>
<dbReference type="PROSITE" id="PS00284">
    <property type="entry name" value="SERPIN"/>
    <property type="match status" value="1"/>
</dbReference>
<organism evidence="4 5">
    <name type="scientific">Panagrolaimus superbus</name>
    <dbReference type="NCBI Taxonomy" id="310955"/>
    <lineage>
        <taxon>Eukaryota</taxon>
        <taxon>Metazoa</taxon>
        <taxon>Ecdysozoa</taxon>
        <taxon>Nematoda</taxon>
        <taxon>Chromadorea</taxon>
        <taxon>Rhabditida</taxon>
        <taxon>Tylenchina</taxon>
        <taxon>Panagrolaimomorpha</taxon>
        <taxon>Panagrolaimoidea</taxon>
        <taxon>Panagrolaimidae</taxon>
        <taxon>Panagrolaimus</taxon>
    </lineage>
</organism>
<dbReference type="PANTHER" id="PTHR11461">
    <property type="entry name" value="SERINE PROTEASE INHIBITOR, SERPIN"/>
    <property type="match status" value="1"/>
</dbReference>
<dbReference type="AlphaFoldDB" id="A0A914YQL6"/>
<dbReference type="InterPro" id="IPR000215">
    <property type="entry name" value="Serpin_fam"/>
</dbReference>
<proteinExistence type="inferred from homology"/>
<evidence type="ECO:0000259" key="3">
    <source>
        <dbReference type="SMART" id="SM00093"/>
    </source>
</evidence>
<keyword evidence="4" id="KW-1185">Reference proteome</keyword>
<dbReference type="SUPFAM" id="SSF56574">
    <property type="entry name" value="Serpins"/>
    <property type="match status" value="1"/>
</dbReference>
<dbReference type="Proteomes" id="UP000887577">
    <property type="component" value="Unplaced"/>
</dbReference>
<dbReference type="InterPro" id="IPR023796">
    <property type="entry name" value="Serpin_dom"/>
</dbReference>
<dbReference type="WBParaSite" id="PSU_v2.g19657.t1">
    <property type="protein sequence ID" value="PSU_v2.g19657.t1"/>
    <property type="gene ID" value="PSU_v2.g19657"/>
</dbReference>
<dbReference type="InterPro" id="IPR023795">
    <property type="entry name" value="Serpin_CS"/>
</dbReference>
<feature type="domain" description="Serpin" evidence="3">
    <location>
        <begin position="1"/>
        <end position="172"/>
    </location>
</feature>
<name>A0A914YQL6_9BILA</name>
<evidence type="ECO:0000256" key="1">
    <source>
        <dbReference type="ARBA" id="ARBA00009500"/>
    </source>
</evidence>
<dbReference type="Pfam" id="PF00079">
    <property type="entry name" value="Serpin"/>
    <property type="match status" value="1"/>
</dbReference>
<protein>
    <submittedName>
        <fullName evidence="5">Serpin domain-containing protein</fullName>
    </submittedName>
</protein>
<dbReference type="SMART" id="SM00093">
    <property type="entry name" value="SERPIN"/>
    <property type="match status" value="1"/>
</dbReference>
<dbReference type="Gene3D" id="3.30.497.10">
    <property type="entry name" value="Antithrombin, subunit I, domain 2"/>
    <property type="match status" value="1"/>
</dbReference>
<dbReference type="GO" id="GO:0004867">
    <property type="term" value="F:serine-type endopeptidase inhibitor activity"/>
    <property type="evidence" value="ECO:0007669"/>
    <property type="project" value="InterPro"/>
</dbReference>
<dbReference type="Gene3D" id="2.30.39.10">
    <property type="entry name" value="Alpha-1-antitrypsin, domain 1"/>
    <property type="match status" value="1"/>
</dbReference>
<sequence length="172" mass="19717">MMSLESKFPYFETEEYTLLGLPYKNQQMTMFIILPKERYGLEKIVRKMNATAFTQILEKKSVQKVFVKLPRFKIESSFQLVDSLKRLEIIDAFDYGANFAGITGESNLYISDVVHKAFIEVNEEGTVAAAATSIGMRFKMLTIPAQFIADHPFLFFIADKAQNIYFIGHHHG</sequence>
<comment type="similarity">
    <text evidence="1 2">Belongs to the serpin family.</text>
</comment>
<dbReference type="InterPro" id="IPR042178">
    <property type="entry name" value="Serpin_sf_1"/>
</dbReference>
<dbReference type="PANTHER" id="PTHR11461:SF211">
    <property type="entry name" value="GH10112P-RELATED"/>
    <property type="match status" value="1"/>
</dbReference>
<evidence type="ECO:0000313" key="4">
    <source>
        <dbReference type="Proteomes" id="UP000887577"/>
    </source>
</evidence>
<dbReference type="InterPro" id="IPR036186">
    <property type="entry name" value="Serpin_sf"/>
</dbReference>
<dbReference type="InterPro" id="IPR042185">
    <property type="entry name" value="Serpin_sf_2"/>
</dbReference>
<accession>A0A914YQL6</accession>